<reference evidence="2" key="1">
    <citation type="submission" date="2020-05" db="EMBL/GenBank/DDBJ databases">
        <authorList>
            <person name="Chiriac C."/>
            <person name="Salcher M."/>
            <person name="Ghai R."/>
            <person name="Kavagutti S V."/>
        </authorList>
    </citation>
    <scope>NUCLEOTIDE SEQUENCE</scope>
</reference>
<evidence type="ECO:0000313" key="1">
    <source>
        <dbReference type="EMBL" id="CAB4185340.1"/>
    </source>
</evidence>
<organism evidence="2">
    <name type="scientific">uncultured Caudovirales phage</name>
    <dbReference type="NCBI Taxonomy" id="2100421"/>
    <lineage>
        <taxon>Viruses</taxon>
        <taxon>Duplodnaviria</taxon>
        <taxon>Heunggongvirae</taxon>
        <taxon>Uroviricota</taxon>
        <taxon>Caudoviricetes</taxon>
        <taxon>Peduoviridae</taxon>
        <taxon>Maltschvirus</taxon>
        <taxon>Maltschvirus maltsch</taxon>
    </lineage>
</organism>
<accession>A0A6J5RLB6</accession>
<protein>
    <submittedName>
        <fullName evidence="2">Uncharacterized protein</fullName>
    </submittedName>
</protein>
<name>A0A6J5RLB6_9CAUD</name>
<dbReference type="EMBL" id="LR797198">
    <property type="protein sequence ID" value="CAB4193045.1"/>
    <property type="molecule type" value="Genomic_DNA"/>
</dbReference>
<gene>
    <name evidence="1" type="ORF">UFOVP1119_34</name>
    <name evidence="2" type="ORF">UFOVP1238_8</name>
</gene>
<dbReference type="EMBL" id="LR797076">
    <property type="protein sequence ID" value="CAB4185340.1"/>
    <property type="molecule type" value="Genomic_DNA"/>
</dbReference>
<proteinExistence type="predicted"/>
<evidence type="ECO:0000313" key="2">
    <source>
        <dbReference type="EMBL" id="CAB4193045.1"/>
    </source>
</evidence>
<sequence length="110" mass="13386">MKHSQKIQKTKILPLRWFANALEPWASSHLLKCVWLDEEAKYGFKYRYHGFMWRVLNWPYKHWGTYYTLDMAAWAKELNKDELMERLGSDYDEHGVPYWEKTGTIDPDER</sequence>